<dbReference type="GO" id="GO:0005524">
    <property type="term" value="F:ATP binding"/>
    <property type="evidence" value="ECO:0007669"/>
    <property type="project" value="InterPro"/>
</dbReference>
<dbReference type="InterPro" id="IPR044117">
    <property type="entry name" value="OBF_LigC-like"/>
</dbReference>
<evidence type="ECO:0000256" key="5">
    <source>
        <dbReference type="SAM" id="MobiDB-lite"/>
    </source>
</evidence>
<evidence type="ECO:0000313" key="7">
    <source>
        <dbReference type="EMBL" id="XBO41072.1"/>
    </source>
</evidence>
<dbReference type="PANTHER" id="PTHR45674:SF4">
    <property type="entry name" value="DNA LIGASE 1"/>
    <property type="match status" value="1"/>
</dbReference>
<name>A0AAU7JKX1_9HYPH</name>
<protein>
    <recommendedName>
        <fullName evidence="2">DNA ligase (ATP)</fullName>
        <ecNumber evidence="2">6.5.1.1</ecNumber>
    </recommendedName>
</protein>
<dbReference type="GO" id="GO:0003910">
    <property type="term" value="F:DNA ligase (ATP) activity"/>
    <property type="evidence" value="ECO:0007669"/>
    <property type="project" value="UniProtKB-EC"/>
</dbReference>
<evidence type="ECO:0000259" key="6">
    <source>
        <dbReference type="PROSITE" id="PS50160"/>
    </source>
</evidence>
<dbReference type="Pfam" id="PF01068">
    <property type="entry name" value="DNA_ligase_A_M"/>
    <property type="match status" value="1"/>
</dbReference>
<dbReference type="NCBIfam" id="NF006078">
    <property type="entry name" value="PRK08224.1"/>
    <property type="match status" value="1"/>
</dbReference>
<feature type="domain" description="ATP-dependent DNA ligase family profile" evidence="6">
    <location>
        <begin position="130"/>
        <end position="259"/>
    </location>
</feature>
<evidence type="ECO:0000256" key="3">
    <source>
        <dbReference type="ARBA" id="ARBA00022598"/>
    </source>
</evidence>
<dbReference type="EMBL" id="CP157484">
    <property type="protein sequence ID" value="XBO41072.1"/>
    <property type="molecule type" value="Genomic_DNA"/>
</dbReference>
<dbReference type="Pfam" id="PF04679">
    <property type="entry name" value="DNA_ligase_A_C"/>
    <property type="match status" value="1"/>
</dbReference>
<sequence>MRTQTGGSARRKPPAEAAAPKDPSPLAVPLDAQPMEAKSAESLPEGEDWRYEPKWDGFRCLAFRWGDVVELRAKSGKPLTRYFPEVVAGLKALPVERFVLDGELAIARGDSLSFDALQMRLHPAESRIRKLSAETPAFLIAFDCLAAPQEEDLRAAPLAQRREVLERLYAACGEAPVLRLSPYTDDHGEAVAWLETVGGALDGVIAKRRQGPYEEGERAMIKVKRLRTADCVVGGFRYESKSRNSKSRHVGSLLLGLYDDEGRLNHVGYTSTIANKDRAALTARLEALVEPPGFTGDAPGGPSRWSTERSTEWSPLRPELVVEVRYDHVTGGRFRHGTALLRWRPDKAPRQCTMEQLQQEARPGRIVERIREG</sequence>
<keyword evidence="3 7" id="KW-0436">Ligase</keyword>
<comment type="similarity">
    <text evidence="1">Belongs to the ATP-dependent DNA ligase family.</text>
</comment>
<comment type="catalytic activity">
    <reaction evidence="4">
        <text>ATP + (deoxyribonucleotide)n-3'-hydroxyl + 5'-phospho-(deoxyribonucleotide)m = (deoxyribonucleotide)n+m + AMP + diphosphate.</text>
        <dbReference type="EC" id="6.5.1.1"/>
    </reaction>
</comment>
<dbReference type="Gene3D" id="3.30.470.30">
    <property type="entry name" value="DNA ligase/mRNA capping enzyme"/>
    <property type="match status" value="1"/>
</dbReference>
<dbReference type="CDD" id="cd07970">
    <property type="entry name" value="OBF_DNA_ligase_LigC"/>
    <property type="match status" value="1"/>
</dbReference>
<feature type="compositionally biased region" description="Low complexity" evidence="5">
    <location>
        <begin position="15"/>
        <end position="25"/>
    </location>
</feature>
<accession>A0AAU7JKX1</accession>
<evidence type="ECO:0000256" key="1">
    <source>
        <dbReference type="ARBA" id="ARBA00007572"/>
    </source>
</evidence>
<dbReference type="PANTHER" id="PTHR45674">
    <property type="entry name" value="DNA LIGASE 1/3 FAMILY MEMBER"/>
    <property type="match status" value="1"/>
</dbReference>
<dbReference type="GO" id="GO:0006310">
    <property type="term" value="P:DNA recombination"/>
    <property type="evidence" value="ECO:0007669"/>
    <property type="project" value="InterPro"/>
</dbReference>
<dbReference type="EC" id="6.5.1.1" evidence="2"/>
<organism evidence="7">
    <name type="scientific">Alsobacter sp. KACC 23698</name>
    <dbReference type="NCBI Taxonomy" id="3149229"/>
    <lineage>
        <taxon>Bacteria</taxon>
        <taxon>Pseudomonadati</taxon>
        <taxon>Pseudomonadota</taxon>
        <taxon>Alphaproteobacteria</taxon>
        <taxon>Hyphomicrobiales</taxon>
        <taxon>Alsobacteraceae</taxon>
        <taxon>Alsobacter</taxon>
    </lineage>
</organism>
<dbReference type="Gene3D" id="2.40.50.140">
    <property type="entry name" value="Nucleic acid-binding proteins"/>
    <property type="match status" value="1"/>
</dbReference>
<feature type="region of interest" description="Disordered" evidence="5">
    <location>
        <begin position="1"/>
        <end position="46"/>
    </location>
</feature>
<dbReference type="GO" id="GO:0006281">
    <property type="term" value="P:DNA repair"/>
    <property type="evidence" value="ECO:0007669"/>
    <property type="project" value="InterPro"/>
</dbReference>
<dbReference type="SUPFAM" id="SSF56091">
    <property type="entry name" value="DNA ligase/mRNA capping enzyme, catalytic domain"/>
    <property type="match status" value="1"/>
</dbReference>
<feature type="region of interest" description="Disordered" evidence="5">
    <location>
        <begin position="291"/>
        <end position="310"/>
    </location>
</feature>
<evidence type="ECO:0000256" key="2">
    <source>
        <dbReference type="ARBA" id="ARBA00012727"/>
    </source>
</evidence>
<dbReference type="InterPro" id="IPR012310">
    <property type="entry name" value="DNA_ligase_ATP-dep_cent"/>
</dbReference>
<dbReference type="RefSeq" id="WP_406857924.1">
    <property type="nucleotide sequence ID" value="NZ_CP157484.1"/>
</dbReference>
<dbReference type="PROSITE" id="PS50160">
    <property type="entry name" value="DNA_LIGASE_A3"/>
    <property type="match status" value="1"/>
</dbReference>
<reference evidence="7" key="1">
    <citation type="submission" date="2024-05" db="EMBL/GenBank/DDBJ databases">
        <authorList>
            <person name="Kim S."/>
            <person name="Heo J."/>
            <person name="Choi H."/>
            <person name="Choi Y."/>
            <person name="Kwon S.-W."/>
            <person name="Kim Y."/>
        </authorList>
    </citation>
    <scope>NUCLEOTIDE SEQUENCE</scope>
    <source>
        <strain evidence="7">KACC 23698</strain>
    </source>
</reference>
<dbReference type="AlphaFoldDB" id="A0AAU7JKX1"/>
<dbReference type="Gene3D" id="3.30.1490.70">
    <property type="match status" value="1"/>
</dbReference>
<dbReference type="InterPro" id="IPR050191">
    <property type="entry name" value="ATP-dep_DNA_ligase"/>
</dbReference>
<dbReference type="SUPFAM" id="SSF50249">
    <property type="entry name" value="Nucleic acid-binding proteins"/>
    <property type="match status" value="1"/>
</dbReference>
<dbReference type="CDD" id="cd07905">
    <property type="entry name" value="Adenylation_DNA_ligase_LigC"/>
    <property type="match status" value="1"/>
</dbReference>
<evidence type="ECO:0000256" key="4">
    <source>
        <dbReference type="ARBA" id="ARBA00034003"/>
    </source>
</evidence>
<dbReference type="InterPro" id="IPR012309">
    <property type="entry name" value="DNA_ligase_ATP-dep_C"/>
</dbReference>
<dbReference type="InterPro" id="IPR044119">
    <property type="entry name" value="Adenylation_LigC-like"/>
</dbReference>
<proteinExistence type="inferred from homology"/>
<gene>
    <name evidence="7" type="ORF">ABEG18_10015</name>
</gene>
<dbReference type="InterPro" id="IPR012340">
    <property type="entry name" value="NA-bd_OB-fold"/>
</dbReference>